<sequence length="76" mass="8504">MKWGAGCQGGEIVWIPMDQIRLHRVDPILVPDPVERKVYKGRDRLVRRMIRILPAADPVVSAKLVGSTPITVGFDI</sequence>
<accession>A0A0F8ZQG4</accession>
<evidence type="ECO:0000313" key="1">
    <source>
        <dbReference type="EMBL" id="KKK62136.1"/>
    </source>
</evidence>
<dbReference type="EMBL" id="LAZR01062144">
    <property type="protein sequence ID" value="KKK62136.1"/>
    <property type="molecule type" value="Genomic_DNA"/>
</dbReference>
<comment type="caution">
    <text evidence="1">The sequence shown here is derived from an EMBL/GenBank/DDBJ whole genome shotgun (WGS) entry which is preliminary data.</text>
</comment>
<organism evidence="1">
    <name type="scientific">marine sediment metagenome</name>
    <dbReference type="NCBI Taxonomy" id="412755"/>
    <lineage>
        <taxon>unclassified sequences</taxon>
        <taxon>metagenomes</taxon>
        <taxon>ecological metagenomes</taxon>
    </lineage>
</organism>
<reference evidence="1" key="1">
    <citation type="journal article" date="2015" name="Nature">
        <title>Complex archaea that bridge the gap between prokaryotes and eukaryotes.</title>
        <authorList>
            <person name="Spang A."/>
            <person name="Saw J.H."/>
            <person name="Jorgensen S.L."/>
            <person name="Zaremba-Niedzwiedzka K."/>
            <person name="Martijn J."/>
            <person name="Lind A.E."/>
            <person name="van Eijk R."/>
            <person name="Schleper C."/>
            <person name="Guy L."/>
            <person name="Ettema T.J."/>
        </authorList>
    </citation>
    <scope>NUCLEOTIDE SEQUENCE</scope>
</reference>
<gene>
    <name evidence="1" type="ORF">LCGC14_3007370</name>
</gene>
<dbReference type="AlphaFoldDB" id="A0A0F8ZQG4"/>
<feature type="non-terminal residue" evidence="1">
    <location>
        <position position="76"/>
    </location>
</feature>
<protein>
    <submittedName>
        <fullName evidence="1">Uncharacterized protein</fullName>
    </submittedName>
</protein>
<proteinExistence type="predicted"/>
<name>A0A0F8ZQG4_9ZZZZ</name>